<proteinExistence type="predicted"/>
<protein>
    <submittedName>
        <fullName evidence="2">GNAT family N-acetyltransferase</fullName>
    </submittedName>
</protein>
<dbReference type="PROSITE" id="PS51186">
    <property type="entry name" value="GNAT"/>
    <property type="match status" value="1"/>
</dbReference>
<organism evidence="2 3">
    <name type="scientific">Candidatus Vagococcus giribetii</name>
    <dbReference type="NCBI Taxonomy" id="2230876"/>
    <lineage>
        <taxon>Bacteria</taxon>
        <taxon>Bacillati</taxon>
        <taxon>Bacillota</taxon>
        <taxon>Bacilli</taxon>
        <taxon>Lactobacillales</taxon>
        <taxon>Enterococcaceae</taxon>
        <taxon>Vagococcus</taxon>
    </lineage>
</organism>
<feature type="domain" description="N-acetyltransferase" evidence="1">
    <location>
        <begin position="3"/>
        <end position="169"/>
    </location>
</feature>
<evidence type="ECO:0000259" key="1">
    <source>
        <dbReference type="PROSITE" id="PS51186"/>
    </source>
</evidence>
<sequence length="169" mass="19204">MDYSVRLGKENDLEQILAVIDSGRKQLASRNIPQWRNNEGPNKAVIMTDLQLEEGYVLLEDKEIVGYGTITKGKQEGYEPIKNGEWLGEEAYVSLHRIAIKETIKERGKGQFLLSYLILEAQKQGYTDIRIDTHPLNIPMQKVIQKAGFNFRGEIVLPVTAGERLGYQL</sequence>
<dbReference type="InterPro" id="IPR016181">
    <property type="entry name" value="Acyl_CoA_acyltransferase"/>
</dbReference>
<dbReference type="SUPFAM" id="SSF55729">
    <property type="entry name" value="Acyl-CoA N-acyltransferases (Nat)"/>
    <property type="match status" value="1"/>
</dbReference>
<accession>A0ABS3HQR9</accession>
<reference evidence="2 3" key="1">
    <citation type="submission" date="2021-03" db="EMBL/GenBank/DDBJ databases">
        <title>Enterococcal diversity collection.</title>
        <authorList>
            <person name="Gilmore M.S."/>
            <person name="Schwartzman J."/>
            <person name="Van Tyne D."/>
            <person name="Martin M."/>
            <person name="Earl A.M."/>
            <person name="Manson A.L."/>
            <person name="Straub T."/>
            <person name="Salamzade R."/>
            <person name="Saavedra J."/>
            <person name="Lebreton F."/>
            <person name="Prichula J."/>
            <person name="Schaufler K."/>
            <person name="Gaca A."/>
            <person name="Sgardioli B."/>
            <person name="Wagenaar J."/>
            <person name="Strong T."/>
        </authorList>
    </citation>
    <scope>NUCLEOTIDE SEQUENCE [LARGE SCALE GENOMIC DNA]</scope>
    <source>
        <strain evidence="2 3">DIV0080</strain>
    </source>
</reference>
<comment type="caution">
    <text evidence="2">The sequence shown here is derived from an EMBL/GenBank/DDBJ whole genome shotgun (WGS) entry which is preliminary data.</text>
</comment>
<dbReference type="CDD" id="cd04301">
    <property type="entry name" value="NAT_SF"/>
    <property type="match status" value="1"/>
</dbReference>
<dbReference type="InterPro" id="IPR000182">
    <property type="entry name" value="GNAT_dom"/>
</dbReference>
<evidence type="ECO:0000313" key="2">
    <source>
        <dbReference type="EMBL" id="MBO0476093.1"/>
    </source>
</evidence>
<dbReference type="Pfam" id="PF00583">
    <property type="entry name" value="Acetyltransf_1"/>
    <property type="match status" value="1"/>
</dbReference>
<gene>
    <name evidence="2" type="ORF">DOK76_03365</name>
</gene>
<dbReference type="Gene3D" id="3.40.630.30">
    <property type="match status" value="1"/>
</dbReference>
<name>A0ABS3HQR9_9ENTE</name>
<dbReference type="RefSeq" id="WP_206964995.1">
    <property type="nucleotide sequence ID" value="NZ_JAFLVX010000011.1"/>
</dbReference>
<keyword evidence="3" id="KW-1185">Reference proteome</keyword>
<dbReference type="EMBL" id="JAFLVX010000011">
    <property type="protein sequence ID" value="MBO0476093.1"/>
    <property type="molecule type" value="Genomic_DNA"/>
</dbReference>
<evidence type="ECO:0000313" key="3">
    <source>
        <dbReference type="Proteomes" id="UP000664857"/>
    </source>
</evidence>
<dbReference type="Proteomes" id="UP000664857">
    <property type="component" value="Unassembled WGS sequence"/>
</dbReference>